<dbReference type="STRING" id="658196.A0A397TC04"/>
<comment type="similarity">
    <text evidence="1">Belongs to the SEN15 family.</text>
</comment>
<name>A0A397TC04_9GLOM</name>
<keyword evidence="5" id="KW-1185">Reference proteome</keyword>
<evidence type="ECO:0000313" key="4">
    <source>
        <dbReference type="EMBL" id="RIA95790.1"/>
    </source>
</evidence>
<evidence type="ECO:0000256" key="1">
    <source>
        <dbReference type="ARBA" id="ARBA00006091"/>
    </source>
</evidence>
<evidence type="ECO:0000256" key="2">
    <source>
        <dbReference type="ARBA" id="ARBA00022694"/>
    </source>
</evidence>
<dbReference type="InterPro" id="IPR011856">
    <property type="entry name" value="tRNA_endonuc-like_dom_sf"/>
</dbReference>
<dbReference type="Proteomes" id="UP000265703">
    <property type="component" value="Unassembled WGS sequence"/>
</dbReference>
<dbReference type="GO" id="GO:0003676">
    <property type="term" value="F:nucleic acid binding"/>
    <property type="evidence" value="ECO:0007669"/>
    <property type="project" value="InterPro"/>
</dbReference>
<accession>A0A397TC04</accession>
<comment type="caution">
    <text evidence="4">The sequence shown here is derived from an EMBL/GenBank/DDBJ whole genome shotgun (WGS) entry which is preliminary data.</text>
</comment>
<reference evidence="4 5" key="1">
    <citation type="submission" date="2018-06" db="EMBL/GenBank/DDBJ databases">
        <title>Comparative genomics reveals the genomic features of Rhizophagus irregularis, R. cerebriforme, R. diaphanum and Gigaspora rosea, and their symbiotic lifestyle signature.</title>
        <authorList>
            <person name="Morin E."/>
            <person name="San Clemente H."/>
            <person name="Chen E.C.H."/>
            <person name="De La Providencia I."/>
            <person name="Hainaut M."/>
            <person name="Kuo A."/>
            <person name="Kohler A."/>
            <person name="Murat C."/>
            <person name="Tang N."/>
            <person name="Roy S."/>
            <person name="Loubradou J."/>
            <person name="Henrissat B."/>
            <person name="Grigoriev I.V."/>
            <person name="Corradi N."/>
            <person name="Roux C."/>
            <person name="Martin F.M."/>
        </authorList>
    </citation>
    <scope>NUCLEOTIDE SEQUENCE [LARGE SCALE GENOMIC DNA]</scope>
    <source>
        <strain evidence="4 5">DAOM 227022</strain>
    </source>
</reference>
<feature type="domain" description="tRNA-splicing endonuclease subunit Sen15" evidence="3">
    <location>
        <begin position="57"/>
        <end position="99"/>
    </location>
</feature>
<dbReference type="Gene3D" id="3.40.1350.10">
    <property type="match status" value="1"/>
</dbReference>
<dbReference type="EMBL" id="QKYT01000055">
    <property type="protein sequence ID" value="RIA95790.1"/>
    <property type="molecule type" value="Genomic_DNA"/>
</dbReference>
<evidence type="ECO:0000313" key="5">
    <source>
        <dbReference type="Proteomes" id="UP000265703"/>
    </source>
</evidence>
<dbReference type="SUPFAM" id="SSF53032">
    <property type="entry name" value="tRNA-intron endonuclease catalytic domain-like"/>
    <property type="match status" value="1"/>
</dbReference>
<dbReference type="AlphaFoldDB" id="A0A397TC04"/>
<dbReference type="GO" id="GO:0005634">
    <property type="term" value="C:nucleus"/>
    <property type="evidence" value="ECO:0007669"/>
    <property type="project" value="UniProtKB-ARBA"/>
</dbReference>
<sequence length="102" mass="11532">MRMMNAISVLDHITPFCEKYPQTAACLSQVYLDLTKAKTWKEVEVVEIEPLQSITLFFSSLQSFLNKPLYKSVTLAITFPDSTVVYYKVHEGIVPPTNNCVG</sequence>
<organism evidence="4 5">
    <name type="scientific">Glomus cerebriforme</name>
    <dbReference type="NCBI Taxonomy" id="658196"/>
    <lineage>
        <taxon>Eukaryota</taxon>
        <taxon>Fungi</taxon>
        <taxon>Fungi incertae sedis</taxon>
        <taxon>Mucoromycota</taxon>
        <taxon>Glomeromycotina</taxon>
        <taxon>Glomeromycetes</taxon>
        <taxon>Glomerales</taxon>
        <taxon>Glomeraceae</taxon>
        <taxon>Glomus</taxon>
    </lineage>
</organism>
<dbReference type="GO" id="GO:0006388">
    <property type="term" value="P:tRNA splicing, via endonucleolytic cleavage and ligation"/>
    <property type="evidence" value="ECO:0007669"/>
    <property type="project" value="InterPro"/>
</dbReference>
<protein>
    <recommendedName>
        <fullName evidence="3">tRNA-splicing endonuclease subunit Sen15 domain-containing protein</fullName>
    </recommendedName>
</protein>
<dbReference type="PANTHER" id="PTHR28582:SF1">
    <property type="entry name" value="TRNA-SPLICING ENDONUCLEASE SUBUNIT SEN15"/>
    <property type="match status" value="1"/>
</dbReference>
<dbReference type="InterPro" id="IPR018593">
    <property type="entry name" value="tRNA-endonuc_su_Sen15"/>
</dbReference>
<proteinExistence type="inferred from homology"/>
<keyword evidence="2" id="KW-0819">tRNA processing</keyword>
<dbReference type="PANTHER" id="PTHR28582">
    <property type="entry name" value="TRNA-SPLICING ENDONUCLEASE SUBUNIT SEN15"/>
    <property type="match status" value="1"/>
</dbReference>
<dbReference type="Pfam" id="PF09631">
    <property type="entry name" value="Sen15"/>
    <property type="match status" value="1"/>
</dbReference>
<gene>
    <name evidence="4" type="ORF">C1645_733799</name>
</gene>
<dbReference type="InterPro" id="IPR036167">
    <property type="entry name" value="tRNA_intron_Endo_cat-like_sf"/>
</dbReference>
<evidence type="ECO:0000259" key="3">
    <source>
        <dbReference type="Pfam" id="PF09631"/>
    </source>
</evidence>
<dbReference type="OrthoDB" id="10002170at2759"/>